<dbReference type="SUPFAM" id="SSF52091">
    <property type="entry name" value="SpoIIaa-like"/>
    <property type="match status" value="1"/>
</dbReference>
<evidence type="ECO:0000256" key="1">
    <source>
        <dbReference type="ARBA" id="ARBA00004141"/>
    </source>
</evidence>
<name>A0A8C3U9G5_CATUS</name>
<dbReference type="Pfam" id="PF01740">
    <property type="entry name" value="STAS"/>
    <property type="match status" value="1"/>
</dbReference>
<organism evidence="7 8">
    <name type="scientific">Catharus ustulatus</name>
    <name type="common">Russet-backed thrush</name>
    <name type="synonym">Hylocichla ustulatus</name>
    <dbReference type="NCBI Taxonomy" id="91951"/>
    <lineage>
        <taxon>Eukaryota</taxon>
        <taxon>Metazoa</taxon>
        <taxon>Chordata</taxon>
        <taxon>Craniata</taxon>
        <taxon>Vertebrata</taxon>
        <taxon>Euteleostomi</taxon>
        <taxon>Archelosauria</taxon>
        <taxon>Archosauria</taxon>
        <taxon>Dinosauria</taxon>
        <taxon>Saurischia</taxon>
        <taxon>Theropoda</taxon>
        <taxon>Coelurosauria</taxon>
        <taxon>Aves</taxon>
        <taxon>Neognathae</taxon>
        <taxon>Neoaves</taxon>
        <taxon>Telluraves</taxon>
        <taxon>Australaves</taxon>
        <taxon>Passeriformes</taxon>
        <taxon>Turdidae</taxon>
        <taxon>Catharus</taxon>
    </lineage>
</organism>
<dbReference type="PROSITE" id="PS50801">
    <property type="entry name" value="STAS"/>
    <property type="match status" value="1"/>
</dbReference>
<gene>
    <name evidence="7" type="primary">SLC26A7</name>
</gene>
<feature type="transmembrane region" description="Helical" evidence="5">
    <location>
        <begin position="292"/>
        <end position="311"/>
    </location>
</feature>
<sequence>MTGAKRKRSTVWRKIQAVRLEDIKAWCLRRLPILKWVPAYNWKENLLPDAVSGMMLAIQQVTQGLAFAVLSSVHPVFGLYGSFFPVIIYAIFGMGRHVATGTFALTSLISANAVERLVPSVRTNFTASNNSGILGLSEFEMQRIGVAAAVSFLGGIIQIYAYVFENIRTVQLEALLLSLLSIVVLVLVKELNEKFQRNIKVVLPIDLLLIIATSIACYCADMEYVYRIEVVGNIPKGLPSPKAPPMNVLPEVVTEAFGVALVGYVASLALAQGSAKKFKYSVDDNQEFLAHGLSNVIPSFFFCIPSAAAMGRTALLYSTGAKTQVACLISCVLILVVIYTIGPLLYWLPMCVLASIIVVGLKGMLMQFRDLKKYWNVDKIDWSIWVSTYVFTICFAANVGLLYGVVCTIVIVIFRFPRAKTLNLKNMKEVEYKYKAEDNCESLKQVKIVSVNSPLVFLNARKFHADLLKIIQKDGMSSQVGDTVNKCEQNTLLCSFSNGSCHGELVQSCHSERRVLILDCSGLNFFDYTGVSVLLQIYMDCKNRYIDVVLAHCKGKYQLTAKILT</sequence>
<dbReference type="InterPro" id="IPR036513">
    <property type="entry name" value="STAS_dom_sf"/>
</dbReference>
<feature type="transmembrane region" description="Helical" evidence="5">
    <location>
        <begin position="252"/>
        <end position="272"/>
    </location>
</feature>
<protein>
    <submittedName>
        <fullName evidence="7">Solute carrier family 26 member 7</fullName>
    </submittedName>
</protein>
<keyword evidence="4 5" id="KW-0472">Membrane</keyword>
<evidence type="ECO:0000259" key="6">
    <source>
        <dbReference type="PROSITE" id="PS50801"/>
    </source>
</evidence>
<dbReference type="CDD" id="cd07042">
    <property type="entry name" value="STAS_SulP_like_sulfate_transporter"/>
    <property type="match status" value="1"/>
</dbReference>
<feature type="transmembrane region" description="Helical" evidence="5">
    <location>
        <begin position="64"/>
        <end position="92"/>
    </location>
</feature>
<dbReference type="InterPro" id="IPR001902">
    <property type="entry name" value="SLC26A/SulP_fam"/>
</dbReference>
<dbReference type="Ensembl" id="ENSCUST00005010558.1">
    <property type="protein sequence ID" value="ENSCUSP00005010128.1"/>
    <property type="gene ID" value="ENSCUSG00005006408.1"/>
</dbReference>
<comment type="subcellular location">
    <subcellularLocation>
        <location evidence="1">Membrane</location>
        <topology evidence="1">Multi-pass membrane protein</topology>
    </subcellularLocation>
</comment>
<dbReference type="PANTHER" id="PTHR11814">
    <property type="entry name" value="SULFATE TRANSPORTER"/>
    <property type="match status" value="1"/>
</dbReference>
<dbReference type="Gene3D" id="3.30.750.24">
    <property type="entry name" value="STAS domain"/>
    <property type="match status" value="1"/>
</dbReference>
<accession>A0A8C3U9G5</accession>
<proteinExistence type="predicted"/>
<keyword evidence="2 5" id="KW-0812">Transmembrane</keyword>
<keyword evidence="3 5" id="KW-1133">Transmembrane helix</keyword>
<feature type="transmembrane region" description="Helical" evidence="5">
    <location>
        <begin position="347"/>
        <end position="365"/>
    </location>
</feature>
<evidence type="ECO:0000256" key="4">
    <source>
        <dbReference type="ARBA" id="ARBA00023136"/>
    </source>
</evidence>
<dbReference type="InterPro" id="IPR011547">
    <property type="entry name" value="SLC26A/SulP_dom"/>
</dbReference>
<keyword evidence="8" id="KW-1185">Reference proteome</keyword>
<feature type="transmembrane region" description="Helical" evidence="5">
    <location>
        <begin position="144"/>
        <end position="163"/>
    </location>
</feature>
<evidence type="ECO:0000313" key="8">
    <source>
        <dbReference type="Proteomes" id="UP000694563"/>
    </source>
</evidence>
<feature type="transmembrane region" description="Helical" evidence="5">
    <location>
        <begin position="386"/>
        <end position="414"/>
    </location>
</feature>
<dbReference type="AlphaFoldDB" id="A0A8C3U9G5"/>
<dbReference type="GO" id="GO:0055085">
    <property type="term" value="P:transmembrane transport"/>
    <property type="evidence" value="ECO:0007669"/>
    <property type="project" value="InterPro"/>
</dbReference>
<reference evidence="7" key="2">
    <citation type="submission" date="2025-08" db="UniProtKB">
        <authorList>
            <consortium name="Ensembl"/>
        </authorList>
    </citation>
    <scope>IDENTIFICATION</scope>
</reference>
<feature type="transmembrane region" description="Helical" evidence="5">
    <location>
        <begin position="201"/>
        <end position="220"/>
    </location>
</feature>
<dbReference type="Pfam" id="PF00916">
    <property type="entry name" value="Sulfate_transp"/>
    <property type="match status" value="2"/>
</dbReference>
<feature type="domain" description="STAS" evidence="6">
    <location>
        <begin position="436"/>
        <end position="565"/>
    </location>
</feature>
<dbReference type="Proteomes" id="UP000694563">
    <property type="component" value="Chromosome 1"/>
</dbReference>
<dbReference type="GO" id="GO:0016020">
    <property type="term" value="C:membrane"/>
    <property type="evidence" value="ECO:0007669"/>
    <property type="project" value="UniProtKB-SubCell"/>
</dbReference>
<evidence type="ECO:0000256" key="3">
    <source>
        <dbReference type="ARBA" id="ARBA00022989"/>
    </source>
</evidence>
<reference evidence="7" key="3">
    <citation type="submission" date="2025-09" db="UniProtKB">
        <authorList>
            <consortium name="Ensembl"/>
        </authorList>
    </citation>
    <scope>IDENTIFICATION</scope>
</reference>
<evidence type="ECO:0000256" key="2">
    <source>
        <dbReference type="ARBA" id="ARBA00022692"/>
    </source>
</evidence>
<feature type="transmembrane region" description="Helical" evidence="5">
    <location>
        <begin position="323"/>
        <end position="341"/>
    </location>
</feature>
<evidence type="ECO:0000256" key="5">
    <source>
        <dbReference type="SAM" id="Phobius"/>
    </source>
</evidence>
<evidence type="ECO:0000313" key="7">
    <source>
        <dbReference type="Ensembl" id="ENSCUSP00005010128.1"/>
    </source>
</evidence>
<feature type="transmembrane region" description="Helical" evidence="5">
    <location>
        <begin position="170"/>
        <end position="189"/>
    </location>
</feature>
<dbReference type="InterPro" id="IPR002645">
    <property type="entry name" value="STAS_dom"/>
</dbReference>
<reference evidence="7" key="1">
    <citation type="submission" date="2020-10" db="EMBL/GenBank/DDBJ databases">
        <title>Catharus ustulatus (Swainson's thrush) genome, bCatUst1, primary haplotype v2.</title>
        <authorList>
            <person name="Delmore K."/>
            <person name="Vafadar M."/>
            <person name="Formenti G."/>
            <person name="Chow W."/>
            <person name="Pelan S."/>
            <person name="Howe K."/>
            <person name="Rhie A."/>
            <person name="Mountcastle J."/>
            <person name="Haase B."/>
            <person name="Fedrigo O."/>
            <person name="Jarvis E.D."/>
        </authorList>
    </citation>
    <scope>NUCLEOTIDE SEQUENCE [LARGE SCALE GENOMIC DNA]</scope>
</reference>